<sequence>MRGVESHSSATARAGGRVQENSRAPDFLLRDRNAVDVPVLVPKDRLLSDLQGIRLLGLNPILEHLGSWGSAPTHGGTCSPFPPPRFPTLPPRRPPRFIFPSKPCACAVIDWLRREQEALPAAVTQGFRCEAKAGEAVCTSTVSTRAYPALPACREGAVLCREVALGKRRPLLPASVLRPRNPGSPGSSDRPETGRTVGSLPVQAGQFVLSTFVRPVLGSLIQAAKNFKAWKIASVFVSKGPAPNPAWQTTMKNQDKKNGAAKQSGNTSNPKTHPEQPEAGPEAGQGRPSQAAPAATEAESSSSQAPGKTEGVCQLCFACGRGKEFVVPKWSFCS</sequence>
<protein>
    <submittedName>
        <fullName evidence="2">Alpha-taxilin</fullName>
    </submittedName>
</protein>
<evidence type="ECO:0000256" key="1">
    <source>
        <dbReference type="SAM" id="MobiDB-lite"/>
    </source>
</evidence>
<dbReference type="EMBL" id="JAGFMF010012145">
    <property type="protein sequence ID" value="KAG8506810.1"/>
    <property type="molecule type" value="Genomic_DNA"/>
</dbReference>
<gene>
    <name evidence="2" type="ORF">J0S82_005209</name>
</gene>
<organism evidence="2 3">
    <name type="scientific">Galemys pyrenaicus</name>
    <name type="common">Iberian desman</name>
    <name type="synonym">Pyrenean desman</name>
    <dbReference type="NCBI Taxonomy" id="202257"/>
    <lineage>
        <taxon>Eukaryota</taxon>
        <taxon>Metazoa</taxon>
        <taxon>Chordata</taxon>
        <taxon>Craniata</taxon>
        <taxon>Vertebrata</taxon>
        <taxon>Euteleostomi</taxon>
        <taxon>Mammalia</taxon>
        <taxon>Eutheria</taxon>
        <taxon>Laurasiatheria</taxon>
        <taxon>Eulipotyphla</taxon>
        <taxon>Talpidae</taxon>
        <taxon>Galemys</taxon>
    </lineage>
</organism>
<dbReference type="Proteomes" id="UP000700334">
    <property type="component" value="Unassembled WGS sequence"/>
</dbReference>
<feature type="compositionally biased region" description="Polar residues" evidence="1">
    <location>
        <begin position="261"/>
        <end position="271"/>
    </location>
</feature>
<evidence type="ECO:0000313" key="2">
    <source>
        <dbReference type="EMBL" id="KAG8506810.1"/>
    </source>
</evidence>
<dbReference type="AlphaFoldDB" id="A0A8J6DGG5"/>
<reference evidence="2" key="1">
    <citation type="journal article" date="2021" name="Evol. Appl.">
        <title>The genome of the Pyrenean desman and the effects of bottlenecks and inbreeding on the genomic landscape of an endangered species.</title>
        <authorList>
            <person name="Escoda L."/>
            <person name="Castresana J."/>
        </authorList>
    </citation>
    <scope>NUCLEOTIDE SEQUENCE</scope>
    <source>
        <strain evidence="2">IBE-C5619</strain>
    </source>
</reference>
<name>A0A8J6DGG5_GALPY</name>
<keyword evidence="3" id="KW-1185">Reference proteome</keyword>
<feature type="compositionally biased region" description="Low complexity" evidence="1">
    <location>
        <begin position="288"/>
        <end position="306"/>
    </location>
</feature>
<evidence type="ECO:0000313" key="3">
    <source>
        <dbReference type="Proteomes" id="UP000700334"/>
    </source>
</evidence>
<feature type="region of interest" description="Disordered" evidence="1">
    <location>
        <begin position="241"/>
        <end position="308"/>
    </location>
</feature>
<feature type="region of interest" description="Disordered" evidence="1">
    <location>
        <begin position="174"/>
        <end position="198"/>
    </location>
</feature>
<accession>A0A8J6DGG5</accession>
<proteinExistence type="predicted"/>
<comment type="caution">
    <text evidence="2">The sequence shown here is derived from an EMBL/GenBank/DDBJ whole genome shotgun (WGS) entry which is preliminary data.</text>
</comment>